<accession>A0ABP9LIE5</accession>
<reference evidence="4" key="1">
    <citation type="journal article" date="2019" name="Int. J. Syst. Evol. Microbiol.">
        <title>The Global Catalogue of Microorganisms (GCM) 10K type strain sequencing project: providing services to taxonomists for standard genome sequencing and annotation.</title>
        <authorList>
            <consortium name="The Broad Institute Genomics Platform"/>
            <consortium name="The Broad Institute Genome Sequencing Center for Infectious Disease"/>
            <person name="Wu L."/>
            <person name="Ma J."/>
        </authorList>
    </citation>
    <scope>NUCLEOTIDE SEQUENCE [LARGE SCALE GENOMIC DNA]</scope>
    <source>
        <strain evidence="4">JCM 18015</strain>
    </source>
</reference>
<sequence>MKSAALPVLICLGLGAPAGADGIQLSGTAEMGLVGGSAYEGGAQLLTSVEATVLFSTTTDGGLTIGFEADLSELMTEDGLQWPPPSARQSRPPYHPRFGDRALE</sequence>
<keyword evidence="4" id="KW-1185">Reference proteome</keyword>
<evidence type="ECO:0000313" key="4">
    <source>
        <dbReference type="Proteomes" id="UP001499910"/>
    </source>
</evidence>
<evidence type="ECO:0000313" key="3">
    <source>
        <dbReference type="EMBL" id="GAA5078855.1"/>
    </source>
</evidence>
<dbReference type="EMBL" id="BAABHW010000005">
    <property type="protein sequence ID" value="GAA5078855.1"/>
    <property type="molecule type" value="Genomic_DNA"/>
</dbReference>
<name>A0ABP9LIE5_9RHOB</name>
<dbReference type="InterPro" id="IPR023614">
    <property type="entry name" value="Porin_dom_sf"/>
</dbReference>
<proteinExistence type="predicted"/>
<comment type="caution">
    <text evidence="3">The sequence shown here is derived from an EMBL/GenBank/DDBJ whole genome shotgun (WGS) entry which is preliminary data.</text>
</comment>
<organism evidence="3 4">
    <name type="scientific">[Roseibacterium] beibuensis</name>
    <dbReference type="NCBI Taxonomy" id="1193142"/>
    <lineage>
        <taxon>Bacteria</taxon>
        <taxon>Pseudomonadati</taxon>
        <taxon>Pseudomonadota</taxon>
        <taxon>Alphaproteobacteria</taxon>
        <taxon>Rhodobacterales</taxon>
        <taxon>Roseobacteraceae</taxon>
        <taxon>Roseicyclus</taxon>
    </lineage>
</organism>
<evidence type="ECO:0000256" key="1">
    <source>
        <dbReference type="SAM" id="MobiDB-lite"/>
    </source>
</evidence>
<protein>
    <recommendedName>
        <fullName evidence="5">Porin domain-containing protein</fullName>
    </recommendedName>
</protein>
<dbReference type="Proteomes" id="UP001499910">
    <property type="component" value="Unassembled WGS sequence"/>
</dbReference>
<keyword evidence="2" id="KW-0732">Signal</keyword>
<feature type="signal peptide" evidence="2">
    <location>
        <begin position="1"/>
        <end position="20"/>
    </location>
</feature>
<gene>
    <name evidence="3" type="ORF">GCM10023209_30410</name>
</gene>
<feature type="region of interest" description="Disordered" evidence="1">
    <location>
        <begin position="78"/>
        <end position="104"/>
    </location>
</feature>
<dbReference type="RefSeq" id="WP_259552717.1">
    <property type="nucleotide sequence ID" value="NZ_BAABHW010000005.1"/>
</dbReference>
<feature type="chain" id="PRO_5046024503" description="Porin domain-containing protein" evidence="2">
    <location>
        <begin position="21"/>
        <end position="104"/>
    </location>
</feature>
<evidence type="ECO:0000256" key="2">
    <source>
        <dbReference type="SAM" id="SignalP"/>
    </source>
</evidence>
<evidence type="ECO:0008006" key="5">
    <source>
        <dbReference type="Google" id="ProtNLM"/>
    </source>
</evidence>
<dbReference type="Gene3D" id="2.40.160.10">
    <property type="entry name" value="Porin"/>
    <property type="match status" value="1"/>
</dbReference>